<dbReference type="Pfam" id="PF03140">
    <property type="entry name" value="DUF247"/>
    <property type="match status" value="1"/>
</dbReference>
<organism evidence="2 3">
    <name type="scientific">Apostasia shenzhenica</name>
    <dbReference type="NCBI Taxonomy" id="1088818"/>
    <lineage>
        <taxon>Eukaryota</taxon>
        <taxon>Viridiplantae</taxon>
        <taxon>Streptophyta</taxon>
        <taxon>Embryophyta</taxon>
        <taxon>Tracheophyta</taxon>
        <taxon>Spermatophyta</taxon>
        <taxon>Magnoliopsida</taxon>
        <taxon>Liliopsida</taxon>
        <taxon>Asparagales</taxon>
        <taxon>Orchidaceae</taxon>
        <taxon>Apostasioideae</taxon>
        <taxon>Apostasia</taxon>
    </lineage>
</organism>
<name>A0A2I0BCJ1_9ASPA</name>
<feature type="transmembrane region" description="Helical" evidence="1">
    <location>
        <begin position="529"/>
        <end position="550"/>
    </location>
</feature>
<dbReference type="AlphaFoldDB" id="A0A2I0BCJ1"/>
<dbReference type="InterPro" id="IPR004158">
    <property type="entry name" value="DUF247_pln"/>
</dbReference>
<proteinExistence type="predicted"/>
<dbReference type="EMBL" id="KZ451895">
    <property type="protein sequence ID" value="PKA65514.1"/>
    <property type="molecule type" value="Genomic_DNA"/>
</dbReference>
<dbReference type="OrthoDB" id="2356035at2759"/>
<keyword evidence="1" id="KW-0472">Membrane</keyword>
<dbReference type="PANTHER" id="PTHR31170:SF25">
    <property type="entry name" value="BNAA09G04570D PROTEIN"/>
    <property type="match status" value="1"/>
</dbReference>
<evidence type="ECO:0000256" key="1">
    <source>
        <dbReference type="SAM" id="Phobius"/>
    </source>
</evidence>
<keyword evidence="1" id="KW-1133">Transmembrane helix</keyword>
<evidence type="ECO:0000313" key="3">
    <source>
        <dbReference type="Proteomes" id="UP000236161"/>
    </source>
</evidence>
<gene>
    <name evidence="2" type="ORF">AXF42_Ash005848</name>
</gene>
<keyword evidence="3" id="KW-1185">Reference proteome</keyword>
<reference evidence="2 3" key="1">
    <citation type="journal article" date="2017" name="Nature">
        <title>The Apostasia genome and the evolution of orchids.</title>
        <authorList>
            <person name="Zhang G.Q."/>
            <person name="Liu K.W."/>
            <person name="Li Z."/>
            <person name="Lohaus R."/>
            <person name="Hsiao Y.Y."/>
            <person name="Niu S.C."/>
            <person name="Wang J.Y."/>
            <person name="Lin Y.C."/>
            <person name="Xu Q."/>
            <person name="Chen L.J."/>
            <person name="Yoshida K."/>
            <person name="Fujiwara S."/>
            <person name="Wang Z.W."/>
            <person name="Zhang Y.Q."/>
            <person name="Mitsuda N."/>
            <person name="Wang M."/>
            <person name="Liu G.H."/>
            <person name="Pecoraro L."/>
            <person name="Huang H.X."/>
            <person name="Xiao X.J."/>
            <person name="Lin M."/>
            <person name="Wu X.Y."/>
            <person name="Wu W.L."/>
            <person name="Chen Y.Y."/>
            <person name="Chang S.B."/>
            <person name="Sakamoto S."/>
            <person name="Ohme-Takagi M."/>
            <person name="Yagi M."/>
            <person name="Zeng S.J."/>
            <person name="Shen C.Y."/>
            <person name="Yeh C.M."/>
            <person name="Luo Y.B."/>
            <person name="Tsai W.C."/>
            <person name="Van de Peer Y."/>
            <person name="Liu Z.J."/>
        </authorList>
    </citation>
    <scope>NUCLEOTIDE SEQUENCE [LARGE SCALE GENOMIC DNA]</scope>
    <source>
        <strain evidence="3">cv. Shenzhen</strain>
        <tissue evidence="2">Stem</tissue>
    </source>
</reference>
<dbReference type="STRING" id="1088818.A0A2I0BCJ1"/>
<keyword evidence="1" id="KW-0812">Transmembrane</keyword>
<sequence>MASSSTDFLLPMLYLNQSQSSFDEQRWLSLVRRACAVERKEAEEDEEEAKAEVAVFFVPRNLIALKPQAYIPQLFAFGPYHHWQPNLYDMERYKLAAARKVQAELRDLNLEDLVGSFMKHEQRIRSYYHKHLDFTGETLVWMMVIDASFLLEFLRSFSAEAQKRSPKQRMDAGRLKAAIDFVTRDSMMLENQIPLFLLRKMLRRRHQCSPEKFAAADGELSDMLLTVVKEVIPFKQMASSISFIDSKKYAHLLQLLYCIIVSSATELEEINPAESDCLIDMVDPKEETAVDQGCVRRVFDSVWNYASSVNDGAAIQAIKRFFIAGPIKFIMKVPWKILSNFPGIESLLHHGDAKEGKGDGEEESKNKLPLVEEITVPSVTELAGAGVSFAPSNGDLTTIRFEIQQNKKATLYLPTVSLDENTEVVLRNLVAYETSAVAGPTIFARYTELMNGIIDSEEDVKLLRQKGIVVNRMKSDQEVADLWNGMSRSSRVSKVTLMDRTLEEVNGYYNRRWNVRTMIFVKKYLFGSWQLLTLLGAMLLLLLTCLQAFCSVYSCGDRWFVATTDGGQKGT</sequence>
<accession>A0A2I0BCJ1</accession>
<dbReference type="Proteomes" id="UP000236161">
    <property type="component" value="Unassembled WGS sequence"/>
</dbReference>
<protein>
    <submittedName>
        <fullName evidence="2">UPF0481 protein</fullName>
    </submittedName>
</protein>
<dbReference type="PANTHER" id="PTHR31170">
    <property type="entry name" value="BNAC04G53230D PROTEIN"/>
    <property type="match status" value="1"/>
</dbReference>
<evidence type="ECO:0000313" key="2">
    <source>
        <dbReference type="EMBL" id="PKA65514.1"/>
    </source>
</evidence>